<sequence>MPQAGAFDHPPGDLLAQRAAGDLLHDVVREFVPGAKGAFWLNAIASGWCDAKYVCWYGRRRCANRFV</sequence>
<reference evidence="1" key="1">
    <citation type="submission" date="2023-03" db="EMBL/GenBank/DDBJ databases">
        <title>Actinoallomurus iriomotensis NBRC 103681.</title>
        <authorList>
            <person name="Ichikawa N."/>
            <person name="Sato H."/>
            <person name="Tonouchi N."/>
        </authorList>
    </citation>
    <scope>NUCLEOTIDE SEQUENCE</scope>
    <source>
        <strain evidence="1">NBRC 103681</strain>
    </source>
</reference>
<gene>
    <name evidence="1" type="ORF">Airi01_049550</name>
</gene>
<protein>
    <submittedName>
        <fullName evidence="1">Uncharacterized protein</fullName>
    </submittedName>
</protein>
<accession>A0A9W6VLP4</accession>
<dbReference type="EMBL" id="BSTJ01000006">
    <property type="protein sequence ID" value="GLY76688.1"/>
    <property type="molecule type" value="Genomic_DNA"/>
</dbReference>
<organism evidence="1 2">
    <name type="scientific">Actinoallomurus iriomotensis</name>
    <dbReference type="NCBI Taxonomy" id="478107"/>
    <lineage>
        <taxon>Bacteria</taxon>
        <taxon>Bacillati</taxon>
        <taxon>Actinomycetota</taxon>
        <taxon>Actinomycetes</taxon>
        <taxon>Streptosporangiales</taxon>
        <taxon>Thermomonosporaceae</taxon>
        <taxon>Actinoallomurus</taxon>
    </lineage>
</organism>
<name>A0A9W6VLP4_9ACTN</name>
<proteinExistence type="predicted"/>
<evidence type="ECO:0000313" key="1">
    <source>
        <dbReference type="EMBL" id="GLY76688.1"/>
    </source>
</evidence>
<comment type="caution">
    <text evidence="1">The sequence shown here is derived from an EMBL/GenBank/DDBJ whole genome shotgun (WGS) entry which is preliminary data.</text>
</comment>
<evidence type="ECO:0000313" key="2">
    <source>
        <dbReference type="Proteomes" id="UP001165135"/>
    </source>
</evidence>
<dbReference type="Proteomes" id="UP001165135">
    <property type="component" value="Unassembled WGS sequence"/>
</dbReference>
<dbReference type="AlphaFoldDB" id="A0A9W6VLP4"/>